<reference evidence="8 9" key="1">
    <citation type="journal article" date="2018" name="Sci. Rep.">
        <title>Comparative analysis of the Pocillopora damicornis genome highlights role of immune system in coral evolution.</title>
        <authorList>
            <person name="Cunning R."/>
            <person name="Bay R.A."/>
            <person name="Gillette P."/>
            <person name="Baker A.C."/>
            <person name="Traylor-Knowles N."/>
        </authorList>
    </citation>
    <scope>NUCLEOTIDE SEQUENCE [LARGE SCALE GENOMIC DNA]</scope>
    <source>
        <strain evidence="8">RSMAS</strain>
        <tissue evidence="8">Whole animal</tissue>
    </source>
</reference>
<organism evidence="8 9">
    <name type="scientific">Pocillopora damicornis</name>
    <name type="common">Cauliflower coral</name>
    <name type="synonym">Millepora damicornis</name>
    <dbReference type="NCBI Taxonomy" id="46731"/>
    <lineage>
        <taxon>Eukaryota</taxon>
        <taxon>Metazoa</taxon>
        <taxon>Cnidaria</taxon>
        <taxon>Anthozoa</taxon>
        <taxon>Hexacorallia</taxon>
        <taxon>Scleractinia</taxon>
        <taxon>Astrocoeniina</taxon>
        <taxon>Pocilloporidae</taxon>
        <taxon>Pocillopora</taxon>
    </lineage>
</organism>
<evidence type="ECO:0000256" key="1">
    <source>
        <dbReference type="ARBA" id="ARBA00007905"/>
    </source>
</evidence>
<protein>
    <recommendedName>
        <fullName evidence="7">NADP-dependent oxidoreductase domain-containing protein</fullName>
    </recommendedName>
</protein>
<dbReference type="SUPFAM" id="SSF51430">
    <property type="entry name" value="NAD(P)-linked oxidoreductase"/>
    <property type="match status" value="1"/>
</dbReference>
<dbReference type="PIRSF" id="PIRSF000097">
    <property type="entry name" value="AKR"/>
    <property type="match status" value="1"/>
</dbReference>
<evidence type="ECO:0000313" key="8">
    <source>
        <dbReference type="EMBL" id="RMX40072.1"/>
    </source>
</evidence>
<dbReference type="Gene3D" id="3.20.20.100">
    <property type="entry name" value="NADP-dependent oxidoreductase domain"/>
    <property type="match status" value="1"/>
</dbReference>
<dbReference type="Pfam" id="PF00248">
    <property type="entry name" value="Aldo_ket_red"/>
    <property type="match status" value="1"/>
</dbReference>
<evidence type="ECO:0000256" key="4">
    <source>
        <dbReference type="PIRSR" id="PIRSR000097-1"/>
    </source>
</evidence>
<dbReference type="InterPro" id="IPR020471">
    <property type="entry name" value="AKR"/>
</dbReference>
<evidence type="ECO:0000313" key="9">
    <source>
        <dbReference type="Proteomes" id="UP000275408"/>
    </source>
</evidence>
<dbReference type="GO" id="GO:0016491">
    <property type="term" value="F:oxidoreductase activity"/>
    <property type="evidence" value="ECO:0007669"/>
    <property type="project" value="UniProtKB-KW"/>
</dbReference>
<dbReference type="OrthoDB" id="416253at2759"/>
<dbReference type="PROSITE" id="PS00062">
    <property type="entry name" value="ALDOKETO_REDUCTASE_2"/>
    <property type="match status" value="1"/>
</dbReference>
<dbReference type="InterPro" id="IPR036812">
    <property type="entry name" value="NAD(P)_OxRdtase_dom_sf"/>
</dbReference>
<feature type="domain" description="NADP-dependent oxidoreductase" evidence="7">
    <location>
        <begin position="15"/>
        <end position="289"/>
    </location>
</feature>
<dbReference type="STRING" id="46731.A0A3M6TF91"/>
<keyword evidence="3" id="KW-0560">Oxidoreductase</keyword>
<dbReference type="FunFam" id="3.20.20.100:FF:000006">
    <property type="entry name" value="Aldo-keto reductase family 1 member A1"/>
    <property type="match status" value="1"/>
</dbReference>
<dbReference type="Proteomes" id="UP000275408">
    <property type="component" value="Unassembled WGS sequence"/>
</dbReference>
<feature type="binding site" evidence="5">
    <location>
        <position position="109"/>
    </location>
    <ligand>
        <name>substrate</name>
    </ligand>
</feature>
<evidence type="ECO:0000256" key="3">
    <source>
        <dbReference type="ARBA" id="ARBA00023002"/>
    </source>
</evidence>
<gene>
    <name evidence="8" type="ORF">pdam_00002273</name>
</gene>
<keyword evidence="2" id="KW-0521">NADP</keyword>
<comment type="similarity">
    <text evidence="1">Belongs to the aldo/keto reductase family.</text>
</comment>
<dbReference type="PRINTS" id="PR00069">
    <property type="entry name" value="ALDKETRDTASE"/>
</dbReference>
<dbReference type="PANTHER" id="PTHR11732">
    <property type="entry name" value="ALDO/KETO REDUCTASE"/>
    <property type="match status" value="1"/>
</dbReference>
<keyword evidence="9" id="KW-1185">Reference proteome</keyword>
<accession>A0A3M6TF91</accession>
<comment type="caution">
    <text evidence="8">The sequence shown here is derived from an EMBL/GenBank/DDBJ whole genome shotgun (WGS) entry which is preliminary data.</text>
</comment>
<dbReference type="AlphaFoldDB" id="A0A3M6TF91"/>
<dbReference type="EMBL" id="RCHS01003687">
    <property type="protein sequence ID" value="RMX40072.1"/>
    <property type="molecule type" value="Genomic_DNA"/>
</dbReference>
<sequence length="321" mass="35926">MQSIKLNNGRSIPSLGLGTWKSKPGEVANAVKVAIEAGYRHIDCAAVYGNEKEVGEALKACIGTTVKREDLFITSKLWNTKHNPADVLPALKRTLSDLQLDYLDLYLIHWPLSFEDGDNPFPKEADGSVIYAYHDPCDTWKAMEPLVDEGLVKAIGLSNFNSKQVDDIIEKSRVKPAVLQVECHPYLNQADLLAHCRKRDVVVTAYSPLGSPYHLWAKPGDPYLLDDPKMVAIANKYGKSPAQVCIRFQIQRGLSVLPKSVTPARIKSNFEVSDFQLSDEDMKVIESFNRPWRACIPMIEVDGKKVPRDAAHPHFPFNIPY</sequence>
<dbReference type="InterPro" id="IPR018170">
    <property type="entry name" value="Aldo/ket_reductase_CS"/>
</dbReference>
<name>A0A3M6TF91_POCDA</name>
<evidence type="ECO:0000256" key="2">
    <source>
        <dbReference type="ARBA" id="ARBA00022857"/>
    </source>
</evidence>
<proteinExistence type="inferred from homology"/>
<dbReference type="PROSITE" id="PS00063">
    <property type="entry name" value="ALDOKETO_REDUCTASE_3"/>
    <property type="match status" value="1"/>
</dbReference>
<evidence type="ECO:0000256" key="6">
    <source>
        <dbReference type="PIRSR" id="PIRSR000097-3"/>
    </source>
</evidence>
<feature type="active site" description="Proton donor" evidence="4">
    <location>
        <position position="48"/>
    </location>
</feature>
<evidence type="ECO:0000256" key="5">
    <source>
        <dbReference type="PIRSR" id="PIRSR000097-2"/>
    </source>
</evidence>
<dbReference type="InterPro" id="IPR023210">
    <property type="entry name" value="NADP_OxRdtase_dom"/>
</dbReference>
<dbReference type="PROSITE" id="PS00798">
    <property type="entry name" value="ALDOKETO_REDUCTASE_1"/>
    <property type="match status" value="1"/>
</dbReference>
<evidence type="ECO:0000259" key="7">
    <source>
        <dbReference type="Pfam" id="PF00248"/>
    </source>
</evidence>
<feature type="site" description="Lowers pKa of active site Tyr" evidence="6">
    <location>
        <position position="76"/>
    </location>
</feature>